<reference evidence="3 4" key="1">
    <citation type="submission" date="2020-03" db="EMBL/GenBank/DDBJ databases">
        <title>WGS of actinomycetes isolated from Thailand.</title>
        <authorList>
            <person name="Thawai C."/>
        </authorList>
    </citation>
    <scope>NUCLEOTIDE SEQUENCE [LARGE SCALE GENOMIC DNA]</scope>
    <source>
        <strain evidence="3 4">PRB2-1</strain>
    </source>
</reference>
<keyword evidence="4" id="KW-1185">Reference proteome</keyword>
<evidence type="ECO:0000313" key="3">
    <source>
        <dbReference type="EMBL" id="NJP43192.1"/>
    </source>
</evidence>
<gene>
    <name evidence="3" type="ORF">HCN08_07205</name>
</gene>
<comment type="caution">
    <text evidence="3">The sequence shown here is derived from an EMBL/GenBank/DDBJ whole genome shotgun (WGS) entry which is preliminary data.</text>
</comment>
<evidence type="ECO:0000313" key="4">
    <source>
        <dbReference type="Proteomes" id="UP000734511"/>
    </source>
</evidence>
<proteinExistence type="predicted"/>
<protein>
    <recommendedName>
        <fullName evidence="2">GerMN domain-containing protein</fullName>
    </recommendedName>
</protein>
<dbReference type="RefSeq" id="WP_167982021.1">
    <property type="nucleotide sequence ID" value="NZ_JAATEJ010000003.1"/>
</dbReference>
<sequence>MSGRTGRVRVRGRRAQGLARVGALLAAGLVAAGCGIPTTGVVEAGEPASGIRPLISLYFVLPDGSLAVRQRSTDGPNGVTDAVALLLKGLSAPEAKIMGLTSLLPPDARGPGVRTGHGSVRVDLRAGTAPLDPRAVDQVVCTAAAAYRAVTPGAGDVHVTVSVAGTPQEGSPDQTATCSAAAKSWPFAGAGQARPPEADRP</sequence>
<feature type="compositionally biased region" description="Polar residues" evidence="1">
    <location>
        <begin position="166"/>
        <end position="178"/>
    </location>
</feature>
<accession>A0ABX0ZK51</accession>
<evidence type="ECO:0000256" key="1">
    <source>
        <dbReference type="SAM" id="MobiDB-lite"/>
    </source>
</evidence>
<name>A0ABX0ZK51_9ACTN</name>
<feature type="region of interest" description="Disordered" evidence="1">
    <location>
        <begin position="166"/>
        <end position="201"/>
    </location>
</feature>
<dbReference type="Proteomes" id="UP000734511">
    <property type="component" value="Unassembled WGS sequence"/>
</dbReference>
<organism evidence="3 4">
    <name type="scientific">Actinacidiphila epipremni</name>
    <dbReference type="NCBI Taxonomy" id="2053013"/>
    <lineage>
        <taxon>Bacteria</taxon>
        <taxon>Bacillati</taxon>
        <taxon>Actinomycetota</taxon>
        <taxon>Actinomycetes</taxon>
        <taxon>Kitasatosporales</taxon>
        <taxon>Streptomycetaceae</taxon>
        <taxon>Actinacidiphila</taxon>
    </lineage>
</organism>
<evidence type="ECO:0000259" key="2">
    <source>
        <dbReference type="Pfam" id="PF10646"/>
    </source>
</evidence>
<dbReference type="PROSITE" id="PS51257">
    <property type="entry name" value="PROKAR_LIPOPROTEIN"/>
    <property type="match status" value="1"/>
</dbReference>
<dbReference type="EMBL" id="JAATEJ010000003">
    <property type="protein sequence ID" value="NJP43192.1"/>
    <property type="molecule type" value="Genomic_DNA"/>
</dbReference>
<dbReference type="InterPro" id="IPR019606">
    <property type="entry name" value="GerMN"/>
</dbReference>
<dbReference type="Pfam" id="PF10646">
    <property type="entry name" value="Germane"/>
    <property type="match status" value="1"/>
</dbReference>
<feature type="domain" description="GerMN" evidence="2">
    <location>
        <begin position="57"/>
        <end position="145"/>
    </location>
</feature>